<name>A0A9Q5ZCM5_NOSLI</name>
<reference evidence="1 2" key="1">
    <citation type="submission" date="2015-02" db="EMBL/GenBank/DDBJ databases">
        <title>Nostoc linckia genome annotation.</title>
        <authorList>
            <person name="Zhou Z."/>
        </authorList>
    </citation>
    <scope>NUCLEOTIDE SEQUENCE [LARGE SCALE GENOMIC DNA]</scope>
    <source>
        <strain evidence="2">z8</strain>
    </source>
</reference>
<accession>A0A9Q5ZCM5</accession>
<protein>
    <submittedName>
        <fullName evidence="1">Uncharacterized protein</fullName>
    </submittedName>
</protein>
<evidence type="ECO:0000313" key="2">
    <source>
        <dbReference type="Proteomes" id="UP000222310"/>
    </source>
</evidence>
<gene>
    <name evidence="1" type="ORF">VF08_13110</name>
</gene>
<dbReference type="EMBL" id="LAHD01000030">
    <property type="protein sequence ID" value="PHK03993.1"/>
    <property type="molecule type" value="Genomic_DNA"/>
</dbReference>
<dbReference type="Proteomes" id="UP000222310">
    <property type="component" value="Unassembled WGS sequence"/>
</dbReference>
<organism evidence="1 2">
    <name type="scientific">Nostoc linckia z8</name>
    <dbReference type="NCBI Taxonomy" id="1628746"/>
    <lineage>
        <taxon>Bacteria</taxon>
        <taxon>Bacillati</taxon>
        <taxon>Cyanobacteriota</taxon>
        <taxon>Cyanophyceae</taxon>
        <taxon>Nostocales</taxon>
        <taxon>Nostocaceae</taxon>
        <taxon>Nostoc</taxon>
    </lineage>
</organism>
<dbReference type="AlphaFoldDB" id="A0A9Q5ZCM5"/>
<comment type="caution">
    <text evidence="1">The sequence shown here is derived from an EMBL/GenBank/DDBJ whole genome shotgun (WGS) entry which is preliminary data.</text>
</comment>
<sequence>MGIGHWALGKGHGALGIWHWAEDAPGAPGTEEQEGKTHLPISPSPLLPCTWSLPRLPHLPNFWPITRLGSYYYKSFNNP</sequence>
<evidence type="ECO:0000313" key="1">
    <source>
        <dbReference type="EMBL" id="PHK03993.1"/>
    </source>
</evidence>
<proteinExistence type="predicted"/>